<evidence type="ECO:0000313" key="6">
    <source>
        <dbReference type="EMBL" id="MXV53233.1"/>
    </source>
</evidence>
<dbReference type="SUPFAM" id="SSF52172">
    <property type="entry name" value="CheY-like"/>
    <property type="match status" value="1"/>
</dbReference>
<dbReference type="SUPFAM" id="SSF46894">
    <property type="entry name" value="C-terminal effector domain of the bipartite response regulators"/>
    <property type="match status" value="1"/>
</dbReference>
<proteinExistence type="predicted"/>
<name>A0A7K1YF53_9SPHI</name>
<keyword evidence="1 3" id="KW-0597">Phosphoprotein</keyword>
<dbReference type="InterPro" id="IPR039420">
    <property type="entry name" value="WalR-like"/>
</dbReference>
<keyword evidence="2" id="KW-0238">DNA-binding</keyword>
<dbReference type="RefSeq" id="WP_160846406.1">
    <property type="nucleotide sequence ID" value="NZ_WVHT01000015.1"/>
</dbReference>
<dbReference type="PROSITE" id="PS50110">
    <property type="entry name" value="RESPONSE_REGULATORY"/>
    <property type="match status" value="1"/>
</dbReference>
<dbReference type="EMBL" id="WVHT01000015">
    <property type="protein sequence ID" value="MXV53233.1"/>
    <property type="molecule type" value="Genomic_DNA"/>
</dbReference>
<dbReference type="Pfam" id="PF00196">
    <property type="entry name" value="GerE"/>
    <property type="match status" value="1"/>
</dbReference>
<protein>
    <submittedName>
        <fullName evidence="6">Response regulator</fullName>
    </submittedName>
</protein>
<comment type="caution">
    <text evidence="6">The sequence shown here is derived from an EMBL/GenBank/DDBJ whole genome shotgun (WGS) entry which is preliminary data.</text>
</comment>
<dbReference type="InterPro" id="IPR016032">
    <property type="entry name" value="Sig_transdc_resp-reg_C-effctor"/>
</dbReference>
<dbReference type="InterPro" id="IPR001789">
    <property type="entry name" value="Sig_transdc_resp-reg_receiver"/>
</dbReference>
<sequence length="217" mass="24462">MIRIVLVEDHSVVRSGLSFLLKGEKDFRVTGEASNGMEALRLLETSVEADVLLTDINMPFMNGLELTRKVREKYPTIKTLILSMLEHEKYLIEAFDSGACGYALKNIDAQELVCGLRMVSQDRRFICAELASTLFDKVTRFYEKESESIRAVSADLSPREMEVLGLIADGFTNQEIADKLFTSKRTVEGHRLSLIDKTETRNTASLIQYAFRAGLLK</sequence>
<evidence type="ECO:0000256" key="1">
    <source>
        <dbReference type="ARBA" id="ARBA00022553"/>
    </source>
</evidence>
<feature type="domain" description="Response regulatory" evidence="5">
    <location>
        <begin position="3"/>
        <end position="120"/>
    </location>
</feature>
<accession>A0A7K1YF53</accession>
<feature type="modified residue" description="4-aspartylphosphate" evidence="3">
    <location>
        <position position="55"/>
    </location>
</feature>
<organism evidence="6 7">
    <name type="scientific">Hufsiella arboris</name>
    <dbReference type="NCBI Taxonomy" id="2695275"/>
    <lineage>
        <taxon>Bacteria</taxon>
        <taxon>Pseudomonadati</taxon>
        <taxon>Bacteroidota</taxon>
        <taxon>Sphingobacteriia</taxon>
        <taxon>Sphingobacteriales</taxon>
        <taxon>Sphingobacteriaceae</taxon>
        <taxon>Hufsiella</taxon>
    </lineage>
</organism>
<reference evidence="6 7" key="1">
    <citation type="submission" date="2019-11" db="EMBL/GenBank/DDBJ databases">
        <title>Pedobacter sp. HMF7647 Genome sequencing and assembly.</title>
        <authorList>
            <person name="Kang H."/>
            <person name="Kim H."/>
            <person name="Joh K."/>
        </authorList>
    </citation>
    <scope>NUCLEOTIDE SEQUENCE [LARGE SCALE GENOMIC DNA]</scope>
    <source>
        <strain evidence="6 7">HMF7647</strain>
    </source>
</reference>
<dbReference type="PANTHER" id="PTHR43214:SF43">
    <property type="entry name" value="TWO-COMPONENT RESPONSE REGULATOR"/>
    <property type="match status" value="1"/>
</dbReference>
<dbReference type="Proteomes" id="UP000466586">
    <property type="component" value="Unassembled WGS sequence"/>
</dbReference>
<dbReference type="GO" id="GO:0006355">
    <property type="term" value="P:regulation of DNA-templated transcription"/>
    <property type="evidence" value="ECO:0007669"/>
    <property type="project" value="InterPro"/>
</dbReference>
<dbReference type="PANTHER" id="PTHR43214">
    <property type="entry name" value="TWO-COMPONENT RESPONSE REGULATOR"/>
    <property type="match status" value="1"/>
</dbReference>
<dbReference type="GO" id="GO:0000160">
    <property type="term" value="P:phosphorelay signal transduction system"/>
    <property type="evidence" value="ECO:0007669"/>
    <property type="project" value="InterPro"/>
</dbReference>
<dbReference type="AlphaFoldDB" id="A0A7K1YF53"/>
<dbReference type="Pfam" id="PF00072">
    <property type="entry name" value="Response_reg"/>
    <property type="match status" value="1"/>
</dbReference>
<dbReference type="CDD" id="cd06170">
    <property type="entry name" value="LuxR_C_like"/>
    <property type="match status" value="1"/>
</dbReference>
<evidence type="ECO:0000259" key="5">
    <source>
        <dbReference type="PROSITE" id="PS50110"/>
    </source>
</evidence>
<dbReference type="SMART" id="SM00421">
    <property type="entry name" value="HTH_LUXR"/>
    <property type="match status" value="1"/>
</dbReference>
<dbReference type="PROSITE" id="PS50043">
    <property type="entry name" value="HTH_LUXR_2"/>
    <property type="match status" value="1"/>
</dbReference>
<evidence type="ECO:0000256" key="2">
    <source>
        <dbReference type="ARBA" id="ARBA00023125"/>
    </source>
</evidence>
<evidence type="ECO:0000256" key="3">
    <source>
        <dbReference type="PROSITE-ProRule" id="PRU00169"/>
    </source>
</evidence>
<dbReference type="GO" id="GO:0003677">
    <property type="term" value="F:DNA binding"/>
    <property type="evidence" value="ECO:0007669"/>
    <property type="project" value="UniProtKB-KW"/>
</dbReference>
<dbReference type="SMART" id="SM00448">
    <property type="entry name" value="REC"/>
    <property type="match status" value="1"/>
</dbReference>
<dbReference type="InterPro" id="IPR058245">
    <property type="entry name" value="NreC/VraR/RcsB-like_REC"/>
</dbReference>
<evidence type="ECO:0000313" key="7">
    <source>
        <dbReference type="Proteomes" id="UP000466586"/>
    </source>
</evidence>
<evidence type="ECO:0000259" key="4">
    <source>
        <dbReference type="PROSITE" id="PS50043"/>
    </source>
</evidence>
<gene>
    <name evidence="6" type="ORF">GS399_19885</name>
</gene>
<keyword evidence="7" id="KW-1185">Reference proteome</keyword>
<dbReference type="CDD" id="cd17535">
    <property type="entry name" value="REC_NarL-like"/>
    <property type="match status" value="1"/>
</dbReference>
<dbReference type="InterPro" id="IPR000792">
    <property type="entry name" value="Tscrpt_reg_LuxR_C"/>
</dbReference>
<feature type="domain" description="HTH luxR-type" evidence="4">
    <location>
        <begin position="149"/>
        <end position="214"/>
    </location>
</feature>
<dbReference type="InterPro" id="IPR011006">
    <property type="entry name" value="CheY-like_superfamily"/>
</dbReference>
<dbReference type="PRINTS" id="PR00038">
    <property type="entry name" value="HTHLUXR"/>
</dbReference>
<dbReference type="Gene3D" id="3.40.50.2300">
    <property type="match status" value="1"/>
</dbReference>